<name>A0A1H6Q7B8_YARLL</name>
<dbReference type="SMR" id="A0A1H6Q7B8"/>
<reference evidence="17 19" key="2">
    <citation type="submission" date="2018-07" db="EMBL/GenBank/DDBJ databases">
        <title>Draft Genome Assemblies for Five Robust Yarrowia lipolytica Strains Exhibiting High Lipid Production and Pentose Sugar Utilization and Sugar Alcohol Secretion from Undetoxified Lignocellulosic Biomass Hydrolysates.</title>
        <authorList>
            <consortium name="DOE Joint Genome Institute"/>
            <person name="Walker C."/>
            <person name="Ryu S."/>
            <person name="Na H."/>
            <person name="Zane M."/>
            <person name="LaButti K."/>
            <person name="Lipzen A."/>
            <person name="Haridas S."/>
            <person name="Barry K."/>
            <person name="Grigoriev I.V."/>
            <person name="Quarterman J."/>
            <person name="Slininger P."/>
            <person name="Dien B."/>
            <person name="Trinh C.T."/>
        </authorList>
    </citation>
    <scope>NUCLEOTIDE SEQUENCE [LARGE SCALE GENOMIC DNA]</scope>
    <source>
        <strain evidence="17 19">YB392</strain>
    </source>
</reference>
<dbReference type="InterPro" id="IPR040125">
    <property type="entry name" value="Squalene_monox"/>
</dbReference>
<evidence type="ECO:0000256" key="5">
    <source>
        <dbReference type="ARBA" id="ARBA00022630"/>
    </source>
</evidence>
<dbReference type="EMBL" id="KZ859046">
    <property type="protein sequence ID" value="RDW24166.1"/>
    <property type="molecule type" value="Genomic_DNA"/>
</dbReference>
<evidence type="ECO:0000256" key="13">
    <source>
        <dbReference type="ARBA" id="ARBA00029435"/>
    </source>
</evidence>
<keyword evidence="6 14" id="KW-0812">Transmembrane</keyword>
<keyword evidence="5 14" id="KW-0285">Flavoprotein</keyword>
<comment type="function">
    <text evidence="14">Catalyzes the stereospecific oxidation of squalene to (S)-2,3-epoxysqualene, and is considered to be a rate-limiting enzyme in steroid biosynthesis.</text>
</comment>
<dbReference type="InterPro" id="IPR036188">
    <property type="entry name" value="FAD/NAD-bd_sf"/>
</dbReference>
<evidence type="ECO:0000256" key="1">
    <source>
        <dbReference type="ARBA" id="ARBA00001974"/>
    </source>
</evidence>
<evidence type="ECO:0000256" key="3">
    <source>
        <dbReference type="ARBA" id="ARBA00004477"/>
    </source>
</evidence>
<dbReference type="EC" id="1.14.14.17" evidence="14"/>
<dbReference type="SUPFAM" id="SSF51905">
    <property type="entry name" value="FAD/NAD(P)-binding domain"/>
    <property type="match status" value="1"/>
</dbReference>
<keyword evidence="9" id="KW-0492">Microsome</keyword>
<evidence type="ECO:0000256" key="8">
    <source>
        <dbReference type="ARBA" id="ARBA00022827"/>
    </source>
</evidence>
<keyword evidence="7 14" id="KW-0256">Endoplasmic reticulum</keyword>
<organism evidence="16 18">
    <name type="scientific">Yarrowia lipolytica</name>
    <name type="common">Candida lipolytica</name>
    <dbReference type="NCBI Taxonomy" id="4952"/>
    <lineage>
        <taxon>Eukaryota</taxon>
        <taxon>Fungi</taxon>
        <taxon>Dikarya</taxon>
        <taxon>Ascomycota</taxon>
        <taxon>Saccharomycotina</taxon>
        <taxon>Dipodascomycetes</taxon>
        <taxon>Dipodascales</taxon>
        <taxon>Dipodascales incertae sedis</taxon>
        <taxon>Yarrowia</taxon>
    </lineage>
</organism>
<dbReference type="PANTHER" id="PTHR10835">
    <property type="entry name" value="SQUALENE MONOOXYGENASE"/>
    <property type="match status" value="1"/>
</dbReference>
<dbReference type="Proteomes" id="UP000256601">
    <property type="component" value="Unassembled WGS sequence"/>
</dbReference>
<evidence type="ECO:0000256" key="10">
    <source>
        <dbReference type="ARBA" id="ARBA00022989"/>
    </source>
</evidence>
<dbReference type="PANTHER" id="PTHR10835:SF0">
    <property type="entry name" value="SQUALENE MONOOXYGENASE"/>
    <property type="match status" value="1"/>
</dbReference>
<gene>
    <name evidence="17" type="ORF">B0I71DRAFT_134736</name>
    <name evidence="16" type="ORF">YALI1_E18961g</name>
</gene>
<evidence type="ECO:0000256" key="4">
    <source>
        <dbReference type="ARBA" id="ARBA00008802"/>
    </source>
</evidence>
<dbReference type="eggNOG" id="KOG1298">
    <property type="taxonomic scope" value="Eukaryota"/>
</dbReference>
<dbReference type="KEGG" id="yli:2911561"/>
<dbReference type="RefSeq" id="XP_503994.1">
    <property type="nucleotide sequence ID" value="XM_503994.1"/>
</dbReference>
<keyword evidence="10 14" id="KW-1133">Transmembrane helix</keyword>
<evidence type="ECO:0000313" key="16">
    <source>
        <dbReference type="EMBL" id="AOW05469.1"/>
    </source>
</evidence>
<dbReference type="Pfam" id="PF08491">
    <property type="entry name" value="SE"/>
    <property type="match status" value="1"/>
</dbReference>
<protein>
    <recommendedName>
        <fullName evidence="14">Squalene monooxygenase</fullName>
        <ecNumber evidence="14">1.14.14.17</ecNumber>
    </recommendedName>
</protein>
<dbReference type="OMA" id="CATSMGC"/>
<dbReference type="Proteomes" id="UP000182444">
    <property type="component" value="Chromosome 1E"/>
</dbReference>
<dbReference type="GO" id="GO:0005789">
    <property type="term" value="C:endoplasmic reticulum membrane"/>
    <property type="evidence" value="ECO:0007669"/>
    <property type="project" value="UniProtKB-SubCell"/>
</dbReference>
<dbReference type="UniPathway" id="UPA00767">
    <property type="reaction ID" value="UER00752"/>
</dbReference>
<dbReference type="VEuPathDB" id="FungiDB:YALI0_E15730g"/>
<evidence type="ECO:0000256" key="6">
    <source>
        <dbReference type="ARBA" id="ARBA00022692"/>
    </source>
</evidence>
<dbReference type="InterPro" id="IPR013698">
    <property type="entry name" value="Squalene_epoxidase"/>
</dbReference>
<comment type="subcellular location">
    <subcellularLocation>
        <location evidence="3 14">Endoplasmic reticulum membrane</location>
        <topology evidence="3 14">Multi-pass membrane protein</topology>
    </subcellularLocation>
    <subcellularLocation>
        <location evidence="2">Microsome membrane</location>
        <topology evidence="2">Multi-pass membrane protein</topology>
    </subcellularLocation>
</comment>
<feature type="transmembrane region" description="Helical" evidence="14">
    <location>
        <begin position="436"/>
        <end position="454"/>
    </location>
</feature>
<evidence type="ECO:0000313" key="19">
    <source>
        <dbReference type="Proteomes" id="UP000256601"/>
    </source>
</evidence>
<dbReference type="OrthoDB" id="1678617at2759"/>
<dbReference type="GO" id="GO:0050660">
    <property type="term" value="F:flavin adenine dinucleotide binding"/>
    <property type="evidence" value="ECO:0007669"/>
    <property type="project" value="UniProtKB-UniRule"/>
</dbReference>
<dbReference type="Gene3D" id="3.50.50.60">
    <property type="entry name" value="FAD/NAD(P)-binding domain"/>
    <property type="match status" value="1"/>
</dbReference>
<evidence type="ECO:0000256" key="11">
    <source>
        <dbReference type="ARBA" id="ARBA00023002"/>
    </source>
</evidence>
<evidence type="ECO:0000313" key="18">
    <source>
        <dbReference type="Proteomes" id="UP000182444"/>
    </source>
</evidence>
<evidence type="ECO:0000256" key="7">
    <source>
        <dbReference type="ARBA" id="ARBA00022824"/>
    </source>
</evidence>
<evidence type="ECO:0000256" key="2">
    <source>
        <dbReference type="ARBA" id="ARBA00004154"/>
    </source>
</evidence>
<dbReference type="FunFam" id="3.50.50.60:FF:000166">
    <property type="entry name" value="Squalene monooxygenase Erg1"/>
    <property type="match status" value="1"/>
</dbReference>
<reference evidence="16 18" key="1">
    <citation type="journal article" date="2016" name="PLoS ONE">
        <title>Sequence Assembly of Yarrowia lipolytica Strain W29/CLIB89 Shows Transposable Element Diversity.</title>
        <authorList>
            <person name="Magnan C."/>
            <person name="Yu J."/>
            <person name="Chang I."/>
            <person name="Jahn E."/>
            <person name="Kanomata Y."/>
            <person name="Wu J."/>
            <person name="Zeller M."/>
            <person name="Oakes M."/>
            <person name="Baldi P."/>
            <person name="Sandmeyer S."/>
        </authorList>
    </citation>
    <scope>NUCLEOTIDE SEQUENCE [LARGE SCALE GENOMIC DNA]</scope>
    <source>
        <strain evidence="16">CLIB89</strain>
        <strain evidence="18">CLIB89(W29)</strain>
    </source>
</reference>
<evidence type="ECO:0000256" key="12">
    <source>
        <dbReference type="ARBA" id="ARBA00023136"/>
    </source>
</evidence>
<dbReference type="PRINTS" id="PR00420">
    <property type="entry name" value="RNGMNOXGNASE"/>
</dbReference>
<dbReference type="VEuPathDB" id="FungiDB:YALI1_E18961g"/>
<dbReference type="GO" id="GO:0005811">
    <property type="term" value="C:lipid droplet"/>
    <property type="evidence" value="ECO:0007669"/>
    <property type="project" value="EnsemblFungi"/>
</dbReference>
<feature type="domain" description="Squalene epoxidase" evidence="15">
    <location>
        <begin position="192"/>
        <end position="467"/>
    </location>
</feature>
<accession>A0A1H6Q7B8</accession>
<evidence type="ECO:0000256" key="9">
    <source>
        <dbReference type="ARBA" id="ARBA00022848"/>
    </source>
</evidence>
<comment type="pathway">
    <text evidence="13">Steroid metabolism; ergosterol biosynthesis.</text>
</comment>
<dbReference type="GeneID" id="2911561"/>
<comment type="similarity">
    <text evidence="4 14">Belongs to the squalene monooxygenase family.</text>
</comment>
<dbReference type="EMBL" id="CP017557">
    <property type="protein sequence ID" value="AOW05469.1"/>
    <property type="molecule type" value="Genomic_DNA"/>
</dbReference>
<keyword evidence="8 14" id="KW-0274">FAD</keyword>
<proteinExistence type="inferred from homology"/>
<dbReference type="AlphaFoldDB" id="A0A1H6Q7B8"/>
<evidence type="ECO:0000313" key="17">
    <source>
        <dbReference type="EMBL" id="RDW24166.1"/>
    </source>
</evidence>
<dbReference type="GO" id="GO:0004506">
    <property type="term" value="F:squalene monooxygenase activity"/>
    <property type="evidence" value="ECO:0007669"/>
    <property type="project" value="UniProtKB-UniRule"/>
</dbReference>
<comment type="cofactor">
    <cofactor evidence="1 14">
        <name>FAD</name>
        <dbReference type="ChEBI" id="CHEBI:57692"/>
    </cofactor>
</comment>
<comment type="catalytic activity">
    <reaction evidence="14">
        <text>squalene + reduced [NADPH--hemoprotein reductase] + O2 = (S)-2,3-epoxysqualene + oxidized [NADPH--hemoprotein reductase] + H2O + H(+)</text>
        <dbReference type="Rhea" id="RHEA:25282"/>
        <dbReference type="Rhea" id="RHEA-COMP:11964"/>
        <dbReference type="Rhea" id="RHEA-COMP:11965"/>
        <dbReference type="ChEBI" id="CHEBI:15377"/>
        <dbReference type="ChEBI" id="CHEBI:15378"/>
        <dbReference type="ChEBI" id="CHEBI:15379"/>
        <dbReference type="ChEBI" id="CHEBI:15440"/>
        <dbReference type="ChEBI" id="CHEBI:15441"/>
        <dbReference type="ChEBI" id="CHEBI:57618"/>
        <dbReference type="ChEBI" id="CHEBI:58210"/>
        <dbReference type="EC" id="1.14.14.17"/>
    </reaction>
</comment>
<feature type="transmembrane region" description="Helical" evidence="14">
    <location>
        <begin position="20"/>
        <end position="38"/>
    </location>
</feature>
<keyword evidence="12 14" id="KW-0472">Membrane</keyword>
<evidence type="ECO:0000256" key="14">
    <source>
        <dbReference type="RuleBase" id="RU367121"/>
    </source>
</evidence>
<feature type="transmembrane region" description="Helical" evidence="14">
    <location>
        <begin position="466"/>
        <end position="485"/>
    </location>
</feature>
<dbReference type="GO" id="GO:0006696">
    <property type="term" value="P:ergosterol biosynthetic process"/>
    <property type="evidence" value="ECO:0007669"/>
    <property type="project" value="EnsemblFungi"/>
</dbReference>
<keyword evidence="11 14" id="KW-0560">Oxidoreductase</keyword>
<sequence>MVTQQSAAETSATQTNEYDVVIVGAGIAGPALAVALGNQGRKVLVVERDLSEPDRIVGELLQPGGVAALKTLGLGSCIEDIDAIPCQGYNVIYSGEECVLKYPKVPRDIQQDYNELYRSGKSADISNEAPRGVSFHHGRFVMNLRRAARDTPNVTLLEATVTEVVKNPYTGHIIGVKTFSKTGGAKIYKHFFAPLTVVCDGTFSKFRKDFSTNKTSVRSHFAGLILKDAVLPSPQHGHVILSPNSCPVLVYQVGARETRILCDIQGPVPSNATGALKEHMEKNVMPHLPKSIQPSFQAALKEQTIRVMPNSFLSASKNDHHGLILLGDALNMRHPLTGGGMTVALNDALLLSRLLTGVNLEDTYAVSSVMSSQFHWQRKHLDSIVNILSMALYSLFAADSDYLRILQLGCFNYFKLGGICVDHPVMLLAGVLPRPMYLFTHFFVVAIYGGICNMQANGIAKLPASLLQFVASLVTACIVIFPYIWSELT</sequence>
<evidence type="ECO:0000259" key="15">
    <source>
        <dbReference type="Pfam" id="PF08491"/>
    </source>
</evidence>